<keyword evidence="2" id="KW-0812">Transmembrane</keyword>
<dbReference type="EMBL" id="DXDA01000025">
    <property type="protein sequence ID" value="HIY68379.1"/>
    <property type="molecule type" value="Genomic_DNA"/>
</dbReference>
<comment type="caution">
    <text evidence="3">The sequence shown here is derived from an EMBL/GenBank/DDBJ whole genome shotgun (WGS) entry which is preliminary data.</text>
</comment>
<proteinExistence type="predicted"/>
<feature type="compositionally biased region" description="Basic and acidic residues" evidence="1">
    <location>
        <begin position="172"/>
        <end position="203"/>
    </location>
</feature>
<sequence>MKQNTDWTDVMRSALRDAELPPAEGGWERLQRELDGVEPRLAGTLVPEPRKNVWRIYGPRIAAAAAAVLVCVVAVEMLWRPDKELGDEAYPMIASAVEAGDPAVDGARLPESASLRERLAEASGWTEAPGVGAESPVEAPAEAPRGEKGTVAIGSTEKGPELLAVATVRHPETAAAEAERPVQREAEARKAGSEGVLRTDARAEQSAPKAAQTRQPEPSADARPESGQVRQRRAAEAARSRTSTRTAGSAGTFDDPFADPFEARNNGGRTRTKASLALFAGGGMTGGSALQETAMRSYSPMANDAVSLVGNGDNFSPMERRNYDESSFRHHLPLGCGVTVRAELPYGLSLESGVNYTLLRSDVRLRYSSDDVSQKLHFIGVPLRLNWQFVERGRFSAYLGAGGMLEKCISAKFGSENVNEAGVQWSATAAIGAQYRLGEFVGLYFEPEAAYYFTDTELRTSRSDAPLSVSLRVGVRLLF</sequence>
<evidence type="ECO:0000256" key="1">
    <source>
        <dbReference type="SAM" id="MobiDB-lite"/>
    </source>
</evidence>
<evidence type="ECO:0008006" key="5">
    <source>
        <dbReference type="Google" id="ProtNLM"/>
    </source>
</evidence>
<feature type="region of interest" description="Disordered" evidence="1">
    <location>
        <begin position="118"/>
        <end position="158"/>
    </location>
</feature>
<dbReference type="InterPro" id="IPR011250">
    <property type="entry name" value="OMP/PagP_B-barrel"/>
</dbReference>
<keyword evidence="2" id="KW-1133">Transmembrane helix</keyword>
<feature type="compositionally biased region" description="Low complexity" evidence="1">
    <location>
        <begin position="133"/>
        <end position="143"/>
    </location>
</feature>
<evidence type="ECO:0000313" key="3">
    <source>
        <dbReference type="EMBL" id="HIY68379.1"/>
    </source>
</evidence>
<keyword evidence="2" id="KW-0472">Membrane</keyword>
<feature type="region of interest" description="Disordered" evidence="1">
    <location>
        <begin position="172"/>
        <end position="269"/>
    </location>
</feature>
<feature type="transmembrane region" description="Helical" evidence="2">
    <location>
        <begin position="61"/>
        <end position="79"/>
    </location>
</feature>
<reference evidence="3" key="1">
    <citation type="journal article" date="2021" name="PeerJ">
        <title>Extensive microbial diversity within the chicken gut microbiome revealed by metagenomics and culture.</title>
        <authorList>
            <person name="Gilroy R."/>
            <person name="Ravi A."/>
            <person name="Getino M."/>
            <person name="Pursley I."/>
            <person name="Horton D.L."/>
            <person name="Alikhan N.F."/>
            <person name="Baker D."/>
            <person name="Gharbi K."/>
            <person name="Hall N."/>
            <person name="Watson M."/>
            <person name="Adriaenssens E.M."/>
            <person name="Foster-Nyarko E."/>
            <person name="Jarju S."/>
            <person name="Secka A."/>
            <person name="Antonio M."/>
            <person name="Oren A."/>
            <person name="Chaudhuri R.R."/>
            <person name="La Ragione R."/>
            <person name="Hildebrand F."/>
            <person name="Pallen M.J."/>
        </authorList>
    </citation>
    <scope>NUCLEOTIDE SEQUENCE</scope>
    <source>
        <strain evidence="3">5134</strain>
    </source>
</reference>
<accession>A0A9D1YYR1</accession>
<name>A0A9D1YYR1_9BACT</name>
<organism evidence="3 4">
    <name type="scientific">Candidatus Alistipes intestinigallinarum</name>
    <dbReference type="NCBI Taxonomy" id="2838440"/>
    <lineage>
        <taxon>Bacteria</taxon>
        <taxon>Pseudomonadati</taxon>
        <taxon>Bacteroidota</taxon>
        <taxon>Bacteroidia</taxon>
        <taxon>Bacteroidales</taxon>
        <taxon>Rikenellaceae</taxon>
        <taxon>Alistipes</taxon>
    </lineage>
</organism>
<evidence type="ECO:0000256" key="2">
    <source>
        <dbReference type="SAM" id="Phobius"/>
    </source>
</evidence>
<dbReference type="SUPFAM" id="SSF56925">
    <property type="entry name" value="OMPA-like"/>
    <property type="match status" value="1"/>
</dbReference>
<gene>
    <name evidence="3" type="ORF">H9828_03055</name>
</gene>
<dbReference type="AlphaFoldDB" id="A0A9D1YYR1"/>
<feature type="compositionally biased region" description="Low complexity" evidence="1">
    <location>
        <begin position="240"/>
        <end position="252"/>
    </location>
</feature>
<dbReference type="Proteomes" id="UP000886844">
    <property type="component" value="Unassembled WGS sequence"/>
</dbReference>
<evidence type="ECO:0000313" key="4">
    <source>
        <dbReference type="Proteomes" id="UP000886844"/>
    </source>
</evidence>
<reference evidence="3" key="2">
    <citation type="submission" date="2021-04" db="EMBL/GenBank/DDBJ databases">
        <authorList>
            <person name="Gilroy R."/>
        </authorList>
    </citation>
    <scope>NUCLEOTIDE SEQUENCE</scope>
    <source>
        <strain evidence="3">5134</strain>
    </source>
</reference>
<protein>
    <recommendedName>
        <fullName evidence="5">Outer membrane protein beta-barrel domain-containing protein</fullName>
    </recommendedName>
</protein>